<comment type="PTM">
    <text evidence="1">Topaquinone (TPQ) is generated by copper-dependent autoxidation of a specific tyrosyl residue.</text>
</comment>
<comment type="cofactor">
    <cofactor evidence="1">
        <name>Cu cation</name>
        <dbReference type="ChEBI" id="CHEBI:23378"/>
    </cofactor>
    <text evidence="1">Contains 1 topaquinone per subunit.</text>
</comment>
<feature type="domain" description="Copper amine oxidase catalytic" evidence="2">
    <location>
        <begin position="3"/>
        <end position="145"/>
    </location>
</feature>
<dbReference type="AlphaFoldDB" id="V4AIU0"/>
<dbReference type="GO" id="GO:0048038">
    <property type="term" value="F:quinone binding"/>
    <property type="evidence" value="ECO:0007669"/>
    <property type="project" value="InterPro"/>
</dbReference>
<name>V4AIU0_LOTGI</name>
<comment type="similarity">
    <text evidence="1">Belongs to the copper/topaquinone oxidase family.</text>
</comment>
<dbReference type="KEGG" id="lgi:LOTGIDRAFT_231727"/>
<organism evidence="3 4">
    <name type="scientific">Lottia gigantea</name>
    <name type="common">Giant owl limpet</name>
    <dbReference type="NCBI Taxonomy" id="225164"/>
    <lineage>
        <taxon>Eukaryota</taxon>
        <taxon>Metazoa</taxon>
        <taxon>Spiralia</taxon>
        <taxon>Lophotrochozoa</taxon>
        <taxon>Mollusca</taxon>
        <taxon>Gastropoda</taxon>
        <taxon>Patellogastropoda</taxon>
        <taxon>Lottioidea</taxon>
        <taxon>Lottiidae</taxon>
        <taxon>Lottia</taxon>
    </lineage>
</organism>
<reference evidence="3 4" key="1">
    <citation type="journal article" date="2013" name="Nature">
        <title>Insights into bilaterian evolution from three spiralian genomes.</title>
        <authorList>
            <person name="Simakov O."/>
            <person name="Marletaz F."/>
            <person name="Cho S.J."/>
            <person name="Edsinger-Gonzales E."/>
            <person name="Havlak P."/>
            <person name="Hellsten U."/>
            <person name="Kuo D.H."/>
            <person name="Larsson T."/>
            <person name="Lv J."/>
            <person name="Arendt D."/>
            <person name="Savage R."/>
            <person name="Osoegawa K."/>
            <person name="de Jong P."/>
            <person name="Grimwood J."/>
            <person name="Chapman J.A."/>
            <person name="Shapiro H."/>
            <person name="Aerts A."/>
            <person name="Otillar R.P."/>
            <person name="Terry A.Y."/>
            <person name="Boore J.L."/>
            <person name="Grigoriev I.V."/>
            <person name="Lindberg D.R."/>
            <person name="Seaver E.C."/>
            <person name="Weisblat D.A."/>
            <person name="Putnam N.H."/>
            <person name="Rokhsar D.S."/>
        </authorList>
    </citation>
    <scope>NUCLEOTIDE SEQUENCE [LARGE SCALE GENOMIC DNA]</scope>
</reference>
<dbReference type="RefSeq" id="XP_009052429.1">
    <property type="nucleotide sequence ID" value="XM_009054181.1"/>
</dbReference>
<dbReference type="SUPFAM" id="SSF49998">
    <property type="entry name" value="Amine oxidase catalytic domain"/>
    <property type="match status" value="1"/>
</dbReference>
<dbReference type="InterPro" id="IPR049947">
    <property type="entry name" value="Cu_Am_Ox_Cu-bd"/>
</dbReference>
<dbReference type="EMBL" id="KB201362">
    <property type="protein sequence ID" value="ESO96937.1"/>
    <property type="molecule type" value="Genomic_DNA"/>
</dbReference>
<dbReference type="PANTHER" id="PTHR10638">
    <property type="entry name" value="COPPER AMINE OXIDASE"/>
    <property type="match status" value="1"/>
</dbReference>
<dbReference type="InterPro" id="IPR015798">
    <property type="entry name" value="Cu_amine_oxidase_C"/>
</dbReference>
<dbReference type="PROSITE" id="PS01165">
    <property type="entry name" value="COPPER_AMINE_OXID_2"/>
    <property type="match status" value="1"/>
</dbReference>
<gene>
    <name evidence="3" type="ORF">LOTGIDRAFT_231727</name>
</gene>
<dbReference type="Gene3D" id="2.70.98.20">
    <property type="entry name" value="Copper amine oxidase, catalytic domain"/>
    <property type="match status" value="1"/>
</dbReference>
<keyword evidence="1" id="KW-0801">TPQ</keyword>
<evidence type="ECO:0000256" key="1">
    <source>
        <dbReference type="RuleBase" id="RU000672"/>
    </source>
</evidence>
<dbReference type="GO" id="GO:0005886">
    <property type="term" value="C:plasma membrane"/>
    <property type="evidence" value="ECO:0007669"/>
    <property type="project" value="TreeGrafter"/>
</dbReference>
<dbReference type="PANTHER" id="PTHR10638:SF20">
    <property type="entry name" value="AMINE OXIDASE"/>
    <property type="match status" value="1"/>
</dbReference>
<dbReference type="GeneID" id="20248687"/>
<evidence type="ECO:0000259" key="2">
    <source>
        <dbReference type="Pfam" id="PF01179"/>
    </source>
</evidence>
<sequence>MDGVLEYSFGHPKYHLIYNHKSRNKFGSHRAYRIQNDAMSKFMLHNSNFGRAAGWARYQMAVTKYQDMEDVSSSIYAQNDPFDPVLDFHRFLENNDDLVDEDLVLWLTTGSYHIPHSEDTPSVSTSANQYTVVFSPYNFFPTCPTVSFSETLHIKRNKNSDSLDVQTFGTEVESKCFQKETTYEEFNGSTPPV</sequence>
<dbReference type="GO" id="GO:0008131">
    <property type="term" value="F:primary methylamine oxidase activity"/>
    <property type="evidence" value="ECO:0007669"/>
    <property type="project" value="InterPro"/>
</dbReference>
<evidence type="ECO:0000313" key="3">
    <source>
        <dbReference type="EMBL" id="ESO96937.1"/>
    </source>
</evidence>
<dbReference type="CTD" id="20248687"/>
<keyword evidence="1" id="KW-0560">Oxidoreductase</keyword>
<dbReference type="InterPro" id="IPR036460">
    <property type="entry name" value="Cu_amine_oxidase_C_sf"/>
</dbReference>
<keyword evidence="4" id="KW-1185">Reference proteome</keyword>
<evidence type="ECO:0000313" key="4">
    <source>
        <dbReference type="Proteomes" id="UP000030746"/>
    </source>
</evidence>
<dbReference type="InterPro" id="IPR000269">
    <property type="entry name" value="Cu_amine_oxidase"/>
</dbReference>
<dbReference type="GO" id="GO:0009308">
    <property type="term" value="P:amine metabolic process"/>
    <property type="evidence" value="ECO:0007669"/>
    <property type="project" value="UniProtKB-UniRule"/>
</dbReference>
<keyword evidence="1" id="KW-0186">Copper</keyword>
<proteinExistence type="inferred from homology"/>
<protein>
    <recommendedName>
        <fullName evidence="1">Amine oxidase</fullName>
        <ecNumber evidence="1">1.4.3.-</ecNumber>
    </recommendedName>
</protein>
<accession>V4AIU0</accession>
<dbReference type="EC" id="1.4.3.-" evidence="1"/>
<keyword evidence="1" id="KW-0479">Metal-binding</keyword>
<dbReference type="Proteomes" id="UP000030746">
    <property type="component" value="Unassembled WGS sequence"/>
</dbReference>
<dbReference type="OMA" id="DGVMNFN"/>
<dbReference type="GO" id="GO:0005507">
    <property type="term" value="F:copper ion binding"/>
    <property type="evidence" value="ECO:0007669"/>
    <property type="project" value="InterPro"/>
</dbReference>
<dbReference type="Pfam" id="PF01179">
    <property type="entry name" value="Cu_amine_oxid"/>
    <property type="match status" value="1"/>
</dbReference>
<dbReference type="HOGENOM" id="CLU_110300_0_0_1"/>
<dbReference type="OrthoDB" id="5379943at2759"/>